<reference evidence="4 5" key="1">
    <citation type="submission" date="2019-08" db="EMBL/GenBank/DDBJ databases">
        <authorList>
            <person name="Chen S.-C."/>
            <person name="Lai M.-C."/>
            <person name="You Y.-T."/>
        </authorList>
    </citation>
    <scope>NUCLEOTIDE SEQUENCE [LARGE SCALE GENOMIC DNA]</scope>
    <source>
        <strain evidence="4 5">P2F9704a</strain>
    </source>
</reference>
<keyword evidence="2" id="KW-0813">Transport</keyword>
<evidence type="ECO:0000313" key="5">
    <source>
        <dbReference type="Proteomes" id="UP001524383"/>
    </source>
</evidence>
<dbReference type="InterPro" id="IPR006129">
    <property type="entry name" value="AdhesinB"/>
</dbReference>
<dbReference type="PRINTS" id="PR00690">
    <property type="entry name" value="ADHESNFAMILY"/>
</dbReference>
<keyword evidence="3" id="KW-0732">Signal</keyword>
<dbReference type="InterPro" id="IPR006128">
    <property type="entry name" value="Lipoprotein_PsaA-like"/>
</dbReference>
<evidence type="ECO:0000256" key="2">
    <source>
        <dbReference type="ARBA" id="ARBA00022448"/>
    </source>
</evidence>
<sequence length="314" mass="34370">MRRDVALNARNNHPIVLIVIAALFILACTSAGCSTPASRTVEGPIPVAVSIPPLKEIAEAIGSDRISVEVVLPPGTEPHTFEPTPGQIQRLSQSAIFFTIGEGLLPFEDRLADRLSSQNQAIRIVSLSEEIDLIRTDHDGQTNPTGDPNHHDSAADPHIWLSPHNGAIMAEKIATALIAADPGGEENYRENLLEYRLRTQRVDEEVRGILSGIQNRRFIVTHDAWGYFAREYGLEQIAVHVGGKEPTAREIQEIISTAHREELGVVFIEPQFPQRSALVIADEIGGRVVVIDPLAEAYLENFIEVAEALKGGKK</sequence>
<dbReference type="PANTHER" id="PTHR42953:SF3">
    <property type="entry name" value="HIGH-AFFINITY ZINC UPTAKE SYSTEM PROTEIN ZNUA"/>
    <property type="match status" value="1"/>
</dbReference>
<dbReference type="EMBL" id="VOTZ01000030">
    <property type="protein sequence ID" value="MCQ1539441.1"/>
    <property type="molecule type" value="Genomic_DNA"/>
</dbReference>
<dbReference type="PROSITE" id="PS51257">
    <property type="entry name" value="PROKAR_LIPOPROTEIN"/>
    <property type="match status" value="1"/>
</dbReference>
<name>A0ABD4TLY7_9EURY</name>
<dbReference type="InterPro" id="IPR006127">
    <property type="entry name" value="ZnuA-like"/>
</dbReference>
<accession>A0ABD4TLY7</accession>
<dbReference type="InterPro" id="IPR050492">
    <property type="entry name" value="Bact_metal-bind_prot9"/>
</dbReference>
<evidence type="ECO:0000256" key="3">
    <source>
        <dbReference type="ARBA" id="ARBA00022729"/>
    </source>
</evidence>
<proteinExistence type="inferred from homology"/>
<evidence type="ECO:0000313" key="4">
    <source>
        <dbReference type="EMBL" id="MCQ1539441.1"/>
    </source>
</evidence>
<evidence type="ECO:0000256" key="1">
    <source>
        <dbReference type="ARBA" id="ARBA00011028"/>
    </source>
</evidence>
<dbReference type="SUPFAM" id="SSF53807">
    <property type="entry name" value="Helical backbone' metal receptor"/>
    <property type="match status" value="1"/>
</dbReference>
<dbReference type="Gene3D" id="3.40.50.1980">
    <property type="entry name" value="Nitrogenase molybdenum iron protein domain"/>
    <property type="match status" value="2"/>
</dbReference>
<comment type="caution">
    <text evidence="4">The sequence shown here is derived from an EMBL/GenBank/DDBJ whole genome shotgun (WGS) entry which is preliminary data.</text>
</comment>
<dbReference type="PRINTS" id="PR00691">
    <property type="entry name" value="ADHESINB"/>
</dbReference>
<dbReference type="PANTHER" id="PTHR42953">
    <property type="entry name" value="HIGH-AFFINITY ZINC UPTAKE SYSTEM PROTEIN ZNUA-RELATED"/>
    <property type="match status" value="1"/>
</dbReference>
<comment type="similarity">
    <text evidence="1">Belongs to the bacterial solute-binding protein 9 family.</text>
</comment>
<dbReference type="Proteomes" id="UP001524383">
    <property type="component" value="Unassembled WGS sequence"/>
</dbReference>
<gene>
    <name evidence="4" type="ORF">FTO68_10675</name>
</gene>
<dbReference type="AlphaFoldDB" id="A0ABD4TLY7"/>
<keyword evidence="5" id="KW-1185">Reference proteome</keyword>
<dbReference type="Pfam" id="PF01297">
    <property type="entry name" value="ZnuA"/>
    <property type="match status" value="1"/>
</dbReference>
<organism evidence="4 5">
    <name type="scientific">Methanocalculus taiwanensis</name>
    <dbReference type="NCBI Taxonomy" id="106207"/>
    <lineage>
        <taxon>Archaea</taxon>
        <taxon>Methanobacteriati</taxon>
        <taxon>Methanobacteriota</taxon>
        <taxon>Stenosarchaea group</taxon>
        <taxon>Methanomicrobia</taxon>
        <taxon>Methanomicrobiales</taxon>
        <taxon>Methanocalculaceae</taxon>
        <taxon>Methanocalculus</taxon>
    </lineage>
</organism>
<protein>
    <submittedName>
        <fullName evidence="4">Zinc ABC transporter substrate-binding protein</fullName>
    </submittedName>
</protein>